<name>A0A6B3N5P0_9CYAN</name>
<gene>
    <name evidence="1" type="ORF">F6J89_12695</name>
</gene>
<sequence length="68" mass="8070">MWIKFTYERNTYMVDLSRISSFVITENGRLKFWLPDGRVLIIIHQQSNPEAYQKILTYVEKTTGQSTL</sequence>
<dbReference type="EMBL" id="JAAHFQ010000216">
    <property type="protein sequence ID" value="NER28459.1"/>
    <property type="molecule type" value="Genomic_DNA"/>
</dbReference>
<proteinExistence type="predicted"/>
<protein>
    <submittedName>
        <fullName evidence="1">Uncharacterized protein</fullName>
    </submittedName>
</protein>
<comment type="caution">
    <text evidence="1">The sequence shown here is derived from an EMBL/GenBank/DDBJ whole genome shotgun (WGS) entry which is preliminary data.</text>
</comment>
<accession>A0A6B3N5P0</accession>
<organism evidence="1">
    <name type="scientific">Symploca sp. SIO1C4</name>
    <dbReference type="NCBI Taxonomy" id="2607765"/>
    <lineage>
        <taxon>Bacteria</taxon>
        <taxon>Bacillati</taxon>
        <taxon>Cyanobacteriota</taxon>
        <taxon>Cyanophyceae</taxon>
        <taxon>Coleofasciculales</taxon>
        <taxon>Coleofasciculaceae</taxon>
        <taxon>Symploca</taxon>
    </lineage>
</organism>
<dbReference type="AlphaFoldDB" id="A0A6B3N5P0"/>
<reference evidence="1" key="1">
    <citation type="submission" date="2019-11" db="EMBL/GenBank/DDBJ databases">
        <title>Genomic insights into an expanded diversity of filamentous marine cyanobacteria reveals the extraordinary biosynthetic potential of Moorea and Okeania.</title>
        <authorList>
            <person name="Ferreira Leao T."/>
            <person name="Wang M."/>
            <person name="Moss N."/>
            <person name="Da Silva R."/>
            <person name="Sanders J."/>
            <person name="Nurk S."/>
            <person name="Gurevich A."/>
            <person name="Humphrey G."/>
            <person name="Reher R."/>
            <person name="Zhu Q."/>
            <person name="Belda-Ferre P."/>
            <person name="Glukhov E."/>
            <person name="Rex R."/>
            <person name="Dorrestein P.C."/>
            <person name="Knight R."/>
            <person name="Pevzner P."/>
            <person name="Gerwick W.H."/>
            <person name="Gerwick L."/>
        </authorList>
    </citation>
    <scope>NUCLEOTIDE SEQUENCE</scope>
    <source>
        <strain evidence="1">SIO1C4</strain>
    </source>
</reference>
<evidence type="ECO:0000313" key="1">
    <source>
        <dbReference type="EMBL" id="NER28459.1"/>
    </source>
</evidence>